<sequence>MSMILELYNNGKRNFGRAISNDAISHIVYINDGDVNETKR</sequence>
<gene>
    <name evidence="1" type="ORF">METZ01_LOCUS32815</name>
</gene>
<dbReference type="EMBL" id="UINC01001407">
    <property type="protein sequence ID" value="SUZ79961.1"/>
    <property type="molecule type" value="Genomic_DNA"/>
</dbReference>
<name>A0A381QKV2_9ZZZZ</name>
<accession>A0A381QKV2</accession>
<proteinExistence type="predicted"/>
<dbReference type="AlphaFoldDB" id="A0A381QKV2"/>
<protein>
    <submittedName>
        <fullName evidence="1">Uncharacterized protein</fullName>
    </submittedName>
</protein>
<reference evidence="1" key="1">
    <citation type="submission" date="2018-05" db="EMBL/GenBank/DDBJ databases">
        <authorList>
            <person name="Lanie J.A."/>
            <person name="Ng W.-L."/>
            <person name="Kazmierczak K.M."/>
            <person name="Andrzejewski T.M."/>
            <person name="Davidsen T.M."/>
            <person name="Wayne K.J."/>
            <person name="Tettelin H."/>
            <person name="Glass J.I."/>
            <person name="Rusch D."/>
            <person name="Podicherti R."/>
            <person name="Tsui H.-C.T."/>
            <person name="Winkler M.E."/>
        </authorList>
    </citation>
    <scope>NUCLEOTIDE SEQUENCE</scope>
</reference>
<evidence type="ECO:0000313" key="1">
    <source>
        <dbReference type="EMBL" id="SUZ79961.1"/>
    </source>
</evidence>
<organism evidence="1">
    <name type="scientific">marine metagenome</name>
    <dbReference type="NCBI Taxonomy" id="408172"/>
    <lineage>
        <taxon>unclassified sequences</taxon>
        <taxon>metagenomes</taxon>
        <taxon>ecological metagenomes</taxon>
    </lineage>
</organism>